<dbReference type="EMBL" id="ATAY01000034">
    <property type="protein sequence ID" value="EPR11732.1"/>
    <property type="molecule type" value="Genomic_DNA"/>
</dbReference>
<evidence type="ECO:0000313" key="2">
    <source>
        <dbReference type="Proteomes" id="UP000016860"/>
    </source>
</evidence>
<reference evidence="1 2" key="1">
    <citation type="journal article" date="2013" name="Genome Announc.">
        <title>Draft Genome Sequence of the Cellulolytic Bacterium Clostridium papyrosolvens C7 (ATCC 700395).</title>
        <authorList>
            <person name="Zepeda V."/>
            <person name="Dassa B."/>
            <person name="Borovok I."/>
            <person name="Lamed R."/>
            <person name="Bayer E.A."/>
            <person name="Cate J.H."/>
        </authorList>
    </citation>
    <scope>NUCLEOTIDE SEQUENCE [LARGE SCALE GENOMIC DNA]</scope>
    <source>
        <strain evidence="1 2">C7</strain>
    </source>
</reference>
<dbReference type="PATRIC" id="fig|1330534.3.peg.2180"/>
<gene>
    <name evidence="1" type="ORF">L323_10925</name>
</gene>
<evidence type="ECO:0000313" key="1">
    <source>
        <dbReference type="EMBL" id="EPR11732.1"/>
    </source>
</evidence>
<proteinExistence type="predicted"/>
<organism evidence="1 2">
    <name type="scientific">Ruminiclostridium papyrosolvens C7</name>
    <dbReference type="NCBI Taxonomy" id="1330534"/>
    <lineage>
        <taxon>Bacteria</taxon>
        <taxon>Bacillati</taxon>
        <taxon>Bacillota</taxon>
        <taxon>Clostridia</taxon>
        <taxon>Eubacteriales</taxon>
        <taxon>Oscillospiraceae</taxon>
        <taxon>Ruminiclostridium</taxon>
    </lineage>
</organism>
<accession>U4R0V6</accession>
<dbReference type="AlphaFoldDB" id="U4R0V6"/>
<dbReference type="Proteomes" id="UP000016860">
    <property type="component" value="Unassembled WGS sequence"/>
</dbReference>
<comment type="caution">
    <text evidence="1">The sequence shown here is derived from an EMBL/GenBank/DDBJ whole genome shotgun (WGS) entry which is preliminary data.</text>
</comment>
<sequence length="42" mass="5001">MPHKNIKYLERNVYFFYADLKNVSSLYIIKKNLLTGARAYGF</sequence>
<dbReference type="STRING" id="1330534.L323_10925"/>
<name>U4R0V6_9FIRM</name>
<protein>
    <submittedName>
        <fullName evidence="1">Uncharacterized protein</fullName>
    </submittedName>
</protein>